<dbReference type="CDD" id="cd06568">
    <property type="entry name" value="GH20_SpHex_like"/>
    <property type="match status" value="1"/>
</dbReference>
<protein>
    <recommendedName>
        <fullName evidence="3">beta-N-acetylhexosaminidase</fullName>
        <ecNumber evidence="3">3.2.1.52</ecNumber>
    </recommendedName>
</protein>
<feature type="domain" description="Glycoside hydrolase family 20 catalytic" evidence="7">
    <location>
        <begin position="140"/>
        <end position="306"/>
    </location>
</feature>
<evidence type="ECO:0000256" key="5">
    <source>
        <dbReference type="ARBA" id="ARBA00023295"/>
    </source>
</evidence>
<comment type="similarity">
    <text evidence="2">Belongs to the glycosyl hydrolase 20 family.</text>
</comment>
<dbReference type="PANTHER" id="PTHR22600:SF57">
    <property type="entry name" value="BETA-N-ACETYLHEXOSAMINIDASE"/>
    <property type="match status" value="1"/>
</dbReference>
<organism evidence="9 10">
    <name type="scientific">Echinicola pacifica</name>
    <dbReference type="NCBI Taxonomy" id="346377"/>
    <lineage>
        <taxon>Bacteria</taxon>
        <taxon>Pseudomonadati</taxon>
        <taxon>Bacteroidota</taxon>
        <taxon>Cytophagia</taxon>
        <taxon>Cytophagales</taxon>
        <taxon>Cyclobacteriaceae</taxon>
        <taxon>Echinicola</taxon>
    </lineage>
</organism>
<comment type="catalytic activity">
    <reaction evidence="1">
        <text>Hydrolysis of terminal non-reducing N-acetyl-D-hexosamine residues in N-acetyl-beta-D-hexosaminides.</text>
        <dbReference type="EC" id="3.2.1.52"/>
    </reaction>
</comment>
<dbReference type="InterPro" id="IPR029018">
    <property type="entry name" value="Hex-like_dom2"/>
</dbReference>
<dbReference type="Gene3D" id="3.30.379.10">
    <property type="entry name" value="Chitobiase/beta-hexosaminidase domain 2-like"/>
    <property type="match status" value="1"/>
</dbReference>
<evidence type="ECO:0000256" key="6">
    <source>
        <dbReference type="PIRSR" id="PIRSR625705-1"/>
    </source>
</evidence>
<dbReference type="InterPro" id="IPR025705">
    <property type="entry name" value="Beta_hexosaminidase_sua/sub"/>
</dbReference>
<dbReference type="InterPro" id="IPR015883">
    <property type="entry name" value="Glyco_hydro_20_cat"/>
</dbReference>
<evidence type="ECO:0000313" key="9">
    <source>
        <dbReference type="EMBL" id="GGZ27324.1"/>
    </source>
</evidence>
<dbReference type="PANTHER" id="PTHR22600">
    <property type="entry name" value="BETA-HEXOSAMINIDASE"/>
    <property type="match status" value="1"/>
</dbReference>
<reference evidence="9" key="1">
    <citation type="journal article" date="2014" name="Int. J. Syst. Evol. Microbiol.">
        <title>Complete genome sequence of Corynebacterium casei LMG S-19264T (=DSM 44701T), isolated from a smear-ripened cheese.</title>
        <authorList>
            <consortium name="US DOE Joint Genome Institute (JGI-PGF)"/>
            <person name="Walter F."/>
            <person name="Albersmeier A."/>
            <person name="Kalinowski J."/>
            <person name="Ruckert C."/>
        </authorList>
    </citation>
    <scope>NUCLEOTIDE SEQUENCE</scope>
    <source>
        <strain evidence="9">KCTC 12368</strain>
    </source>
</reference>
<accession>A0A918UQ23</accession>
<evidence type="ECO:0000256" key="4">
    <source>
        <dbReference type="ARBA" id="ARBA00022801"/>
    </source>
</evidence>
<proteinExistence type="inferred from homology"/>
<evidence type="ECO:0000256" key="2">
    <source>
        <dbReference type="ARBA" id="ARBA00006285"/>
    </source>
</evidence>
<dbReference type="InterPro" id="IPR015882">
    <property type="entry name" value="HEX_bac_N"/>
</dbReference>
<feature type="domain" description="Beta-hexosaminidase bacterial type N-terminal" evidence="8">
    <location>
        <begin position="6"/>
        <end position="137"/>
    </location>
</feature>
<dbReference type="SUPFAM" id="SSF55545">
    <property type="entry name" value="beta-N-acetylhexosaminidase-like domain"/>
    <property type="match status" value="1"/>
</dbReference>
<evidence type="ECO:0000256" key="1">
    <source>
        <dbReference type="ARBA" id="ARBA00001231"/>
    </source>
</evidence>
<keyword evidence="5" id="KW-0326">Glycosidase</keyword>
<sequence length="492" mass="55211">MEDAVLLPLPQEVSSAKGSFEIDGNTEVLIGFDMEGMDLSAGFLANLLKNSTGLNLQVKNQKLPSDGSIWLTLNDDFAAEGYQIEVSENQVIIQGGSPAGLFYAVQTLRMLLPNEVEKAGSYEGVSWKIPAGIIKDAPTYDYRGSMLDVSRHFFEVADVKKYIDYLAMYKYNYLHLHLSDDQGWRIEIKSWPKLTEIGGSTQVGGGKGGFYTQEDYKDIVQYAADRFITIVPEIDMPGHTNAALASYPELNCDGEAPDLYTGTEVGFSTFCTDKEVTYQFVDDVIRELVEITPGPYIHIGGDESHVTALEDYIPFIEQVQDMVTSYGKQVIGWDEIAHAALRPSATAQYWAKAENAKMAVEQGAKVLISPATRAYLDMQYDSTTRLGLHWAAYVELDSAYLWEPSELVEGINKENILGVEAPLWTETISTLDEVEYMVFPRLIAISEVAWTDAKDRNWESFKKRLKSHYKRMELMDIDFYKSPLIDSVEVKK</sequence>
<dbReference type="SUPFAM" id="SSF51445">
    <property type="entry name" value="(Trans)glycosidases"/>
    <property type="match status" value="1"/>
</dbReference>
<dbReference type="Pfam" id="PF02838">
    <property type="entry name" value="Glyco_hydro_20b"/>
    <property type="match status" value="1"/>
</dbReference>
<dbReference type="GO" id="GO:0030203">
    <property type="term" value="P:glycosaminoglycan metabolic process"/>
    <property type="evidence" value="ECO:0007669"/>
    <property type="project" value="TreeGrafter"/>
</dbReference>
<dbReference type="Proteomes" id="UP000619457">
    <property type="component" value="Unassembled WGS sequence"/>
</dbReference>
<gene>
    <name evidence="9" type="ORF">GCM10007049_20170</name>
</gene>
<dbReference type="Gene3D" id="3.20.20.80">
    <property type="entry name" value="Glycosidases"/>
    <property type="match status" value="1"/>
</dbReference>
<evidence type="ECO:0000259" key="8">
    <source>
        <dbReference type="Pfam" id="PF02838"/>
    </source>
</evidence>
<feature type="domain" description="Glycoside hydrolase family 20 catalytic" evidence="7">
    <location>
        <begin position="308"/>
        <end position="452"/>
    </location>
</feature>
<dbReference type="GO" id="GO:0004563">
    <property type="term" value="F:beta-N-acetylhexosaminidase activity"/>
    <property type="evidence" value="ECO:0007669"/>
    <property type="project" value="UniProtKB-EC"/>
</dbReference>
<dbReference type="Pfam" id="PF00728">
    <property type="entry name" value="Glyco_hydro_20"/>
    <property type="match status" value="2"/>
</dbReference>
<keyword evidence="4" id="KW-0378">Hydrolase</keyword>
<evidence type="ECO:0000259" key="7">
    <source>
        <dbReference type="Pfam" id="PF00728"/>
    </source>
</evidence>
<name>A0A918UQ23_9BACT</name>
<comment type="caution">
    <text evidence="9">The sequence shown here is derived from an EMBL/GenBank/DDBJ whole genome shotgun (WGS) entry which is preliminary data.</text>
</comment>
<dbReference type="EC" id="3.2.1.52" evidence="3"/>
<dbReference type="EMBL" id="BMWX01000003">
    <property type="protein sequence ID" value="GGZ27324.1"/>
    <property type="molecule type" value="Genomic_DNA"/>
</dbReference>
<evidence type="ECO:0000313" key="10">
    <source>
        <dbReference type="Proteomes" id="UP000619457"/>
    </source>
</evidence>
<keyword evidence="10" id="KW-1185">Reference proteome</keyword>
<dbReference type="AlphaFoldDB" id="A0A918UQ23"/>
<dbReference type="PRINTS" id="PR00738">
    <property type="entry name" value="GLHYDRLASE20"/>
</dbReference>
<reference evidence="9" key="2">
    <citation type="submission" date="2020-09" db="EMBL/GenBank/DDBJ databases">
        <authorList>
            <person name="Sun Q."/>
            <person name="Kim S."/>
        </authorList>
    </citation>
    <scope>NUCLEOTIDE SEQUENCE</scope>
    <source>
        <strain evidence="9">KCTC 12368</strain>
    </source>
</reference>
<feature type="active site" description="Proton donor" evidence="6">
    <location>
        <position position="303"/>
    </location>
</feature>
<dbReference type="GO" id="GO:0005975">
    <property type="term" value="P:carbohydrate metabolic process"/>
    <property type="evidence" value="ECO:0007669"/>
    <property type="project" value="InterPro"/>
</dbReference>
<dbReference type="InterPro" id="IPR017853">
    <property type="entry name" value="GH"/>
</dbReference>
<dbReference type="GO" id="GO:0016020">
    <property type="term" value="C:membrane"/>
    <property type="evidence" value="ECO:0007669"/>
    <property type="project" value="TreeGrafter"/>
</dbReference>
<evidence type="ECO:0000256" key="3">
    <source>
        <dbReference type="ARBA" id="ARBA00012663"/>
    </source>
</evidence>